<evidence type="ECO:0000313" key="3">
    <source>
        <dbReference type="Proteomes" id="UP000012092"/>
    </source>
</evidence>
<dbReference type="PANTHER" id="PTHR30441:SF8">
    <property type="entry name" value="DUF748 DOMAIN-CONTAINING PROTEIN"/>
    <property type="match status" value="1"/>
</dbReference>
<dbReference type="GO" id="GO:0090313">
    <property type="term" value="P:regulation of protein targeting to membrane"/>
    <property type="evidence" value="ECO:0007669"/>
    <property type="project" value="TreeGrafter"/>
</dbReference>
<proteinExistence type="predicted"/>
<protein>
    <submittedName>
        <fullName evidence="2">AsmA-like C-terminal domain protein</fullName>
    </submittedName>
</protein>
<dbReference type="InterPro" id="IPR058068">
    <property type="entry name" value="LIC_13387-like"/>
</dbReference>
<dbReference type="InterPro" id="IPR052894">
    <property type="entry name" value="AsmA-related"/>
</dbReference>
<name>M6RHY0_LEPIR</name>
<dbReference type="NCBIfam" id="NF047765">
    <property type="entry name" value="LIC_13387_fam"/>
    <property type="match status" value="1"/>
</dbReference>
<keyword evidence="1" id="KW-0812">Transmembrane</keyword>
<gene>
    <name evidence="2" type="ORF">LEP1GSC116_0373</name>
</gene>
<sequence length="412" mass="46086">MKYSYPWIHIPSFHAYIYNGEILGKSKIDPFKSKFEVQGEAYRIQSDRILMPYVNDPIINGDMFSRFNFVTEVHNRSSDFTTEFFRNMEGSGNLQVLNGELLGYANFMIPVLNTLGKIISFNGIDGRKVEFSSLKSDFTIENNHLHFQNLKLQGKGLEADGKGNISFEKNIDVLINLRLGGNIVGRVLKIPIIYKGVFKQSIPYIDPIWLGSVFAGSTILAPFFTFAGGPYGGGIAGSVVSEYVRDAWEGLKGLFSSKEDKKRNNLKNRRKFYESKIIHSDCIGLDARFTLGHSFGHFTRYETSDPQALSTISIMQQTKIPMEGVTKTYDQFYTGMSLNLSIVLISLTVLLWILSNFSESNPQAVRKLLIPTLFCISCFGITGFIYFFLIPAVVASLGALSILAGIVLLGKN</sequence>
<organism evidence="2 3">
    <name type="scientific">Leptospira interrogans serovar Icterohaemorrhagiae str. Verdun HP</name>
    <dbReference type="NCBI Taxonomy" id="1049910"/>
    <lineage>
        <taxon>Bacteria</taxon>
        <taxon>Pseudomonadati</taxon>
        <taxon>Spirochaetota</taxon>
        <taxon>Spirochaetia</taxon>
        <taxon>Leptospirales</taxon>
        <taxon>Leptospiraceae</taxon>
        <taxon>Leptospira</taxon>
    </lineage>
</organism>
<dbReference type="Proteomes" id="UP000012092">
    <property type="component" value="Unassembled WGS sequence"/>
</dbReference>
<accession>M6RHY0</accession>
<dbReference type="GO" id="GO:0005886">
    <property type="term" value="C:plasma membrane"/>
    <property type="evidence" value="ECO:0007669"/>
    <property type="project" value="TreeGrafter"/>
</dbReference>
<dbReference type="AlphaFoldDB" id="M6RHY0"/>
<feature type="transmembrane region" description="Helical" evidence="1">
    <location>
        <begin position="393"/>
        <end position="410"/>
    </location>
</feature>
<keyword evidence="1" id="KW-0472">Membrane</keyword>
<comment type="caution">
    <text evidence="2">The sequence shown here is derived from an EMBL/GenBank/DDBJ whole genome shotgun (WGS) entry which is preliminary data.</text>
</comment>
<dbReference type="EMBL" id="AHNZ02000086">
    <property type="protein sequence ID" value="EMO07160.1"/>
    <property type="molecule type" value="Genomic_DNA"/>
</dbReference>
<evidence type="ECO:0000256" key="1">
    <source>
        <dbReference type="SAM" id="Phobius"/>
    </source>
</evidence>
<keyword evidence="1" id="KW-1133">Transmembrane helix</keyword>
<feature type="transmembrane region" description="Helical" evidence="1">
    <location>
        <begin position="368"/>
        <end position="387"/>
    </location>
</feature>
<reference evidence="2 3" key="1">
    <citation type="submission" date="2013-01" db="EMBL/GenBank/DDBJ databases">
        <authorList>
            <person name="Harkins D.M."/>
            <person name="Durkin A.S."/>
            <person name="Brinkac L.M."/>
            <person name="Haft D.H."/>
            <person name="Selengut J.D."/>
            <person name="Sanka R."/>
            <person name="DePew J."/>
            <person name="Purushe J."/>
            <person name="Picardeau M."/>
            <person name="Werts C."/>
            <person name="Goarant C."/>
            <person name="Vinetz J.M."/>
            <person name="Sutton G.G."/>
            <person name="Nierman W.C."/>
            <person name="Fouts D.E."/>
        </authorList>
    </citation>
    <scope>NUCLEOTIDE SEQUENCE [LARGE SCALE GENOMIC DNA]</scope>
    <source>
        <strain evidence="2 3">Verdun HP</strain>
    </source>
</reference>
<dbReference type="PANTHER" id="PTHR30441">
    <property type="entry name" value="DUF748 DOMAIN-CONTAINING PROTEIN"/>
    <property type="match status" value="1"/>
</dbReference>
<evidence type="ECO:0000313" key="2">
    <source>
        <dbReference type="EMBL" id="EMO07160.1"/>
    </source>
</evidence>
<feature type="transmembrane region" description="Helical" evidence="1">
    <location>
        <begin position="332"/>
        <end position="356"/>
    </location>
</feature>